<gene>
    <name evidence="12" type="ORF">OJAV_G00045570</name>
</gene>
<evidence type="ECO:0000313" key="12">
    <source>
        <dbReference type="EMBL" id="RVE73067.1"/>
    </source>
</evidence>
<evidence type="ECO:0000256" key="2">
    <source>
        <dbReference type="ARBA" id="ARBA00004922"/>
    </source>
</evidence>
<feature type="transmembrane region" description="Helical" evidence="11">
    <location>
        <begin position="9"/>
        <end position="27"/>
    </location>
</feature>
<keyword evidence="3" id="KW-0328">Glycosyltransferase</keyword>
<dbReference type="PANTHER" id="PTHR19297">
    <property type="entry name" value="GLYCOSYLTRANSFERASE 14 FAMILY MEMBER"/>
    <property type="match status" value="1"/>
</dbReference>
<proteinExistence type="inferred from homology"/>
<reference evidence="12 13" key="1">
    <citation type="submission" date="2018-11" db="EMBL/GenBank/DDBJ databases">
        <authorList>
            <person name="Lopez-Roques C."/>
            <person name="Donnadieu C."/>
            <person name="Bouchez O."/>
            <person name="Klopp C."/>
            <person name="Cabau C."/>
            <person name="Zahm M."/>
        </authorList>
    </citation>
    <scope>NUCLEOTIDE SEQUENCE [LARGE SCALE GENOMIC DNA]</scope>
    <source>
        <strain evidence="12">RS831</strain>
        <tissue evidence="12">Whole body</tissue>
    </source>
</reference>
<dbReference type="Pfam" id="PF02485">
    <property type="entry name" value="Branch"/>
    <property type="match status" value="1"/>
</dbReference>
<dbReference type="OMA" id="TCLERWH"/>
<dbReference type="GO" id="GO:0008375">
    <property type="term" value="F:acetylglucosaminyltransferase activity"/>
    <property type="evidence" value="ECO:0007669"/>
    <property type="project" value="TreeGrafter"/>
</dbReference>
<evidence type="ECO:0000256" key="7">
    <source>
        <dbReference type="ARBA" id="ARBA00022989"/>
    </source>
</evidence>
<keyword evidence="6" id="KW-0735">Signal-anchor</keyword>
<evidence type="ECO:0000256" key="4">
    <source>
        <dbReference type="ARBA" id="ARBA00022679"/>
    </source>
</evidence>
<dbReference type="AlphaFoldDB" id="A0A437DE40"/>
<evidence type="ECO:0000256" key="9">
    <source>
        <dbReference type="ARBA" id="ARBA00023180"/>
    </source>
</evidence>
<accession>A0A437DE40</accession>
<dbReference type="OrthoDB" id="2019572at2759"/>
<evidence type="ECO:0000256" key="11">
    <source>
        <dbReference type="SAM" id="Phobius"/>
    </source>
</evidence>
<organism evidence="12 13">
    <name type="scientific">Oryzias javanicus</name>
    <name type="common">Javanese ricefish</name>
    <name type="synonym">Aplocheilus javanicus</name>
    <dbReference type="NCBI Taxonomy" id="123683"/>
    <lineage>
        <taxon>Eukaryota</taxon>
        <taxon>Metazoa</taxon>
        <taxon>Chordata</taxon>
        <taxon>Craniata</taxon>
        <taxon>Vertebrata</taxon>
        <taxon>Euteleostomi</taxon>
        <taxon>Actinopterygii</taxon>
        <taxon>Neopterygii</taxon>
        <taxon>Teleostei</taxon>
        <taxon>Neoteleostei</taxon>
        <taxon>Acanthomorphata</taxon>
        <taxon>Ovalentaria</taxon>
        <taxon>Atherinomorphae</taxon>
        <taxon>Beloniformes</taxon>
        <taxon>Adrianichthyidae</taxon>
        <taxon>Oryziinae</taxon>
        <taxon>Oryzias</taxon>
    </lineage>
</organism>
<evidence type="ECO:0000313" key="13">
    <source>
        <dbReference type="Proteomes" id="UP000283210"/>
    </source>
</evidence>
<comment type="similarity">
    <text evidence="10">Belongs to the glycosyltransferase 14 family.</text>
</comment>
<evidence type="ECO:0000256" key="8">
    <source>
        <dbReference type="ARBA" id="ARBA00023136"/>
    </source>
</evidence>
<evidence type="ECO:0008006" key="14">
    <source>
        <dbReference type="Google" id="ProtNLM"/>
    </source>
</evidence>
<evidence type="ECO:0000256" key="5">
    <source>
        <dbReference type="ARBA" id="ARBA00022692"/>
    </source>
</evidence>
<sequence>MFQLGGQKCSFLFCLGISIIVVSFIYFKTRIPTEPKNPQLFGCRNFSNDCKAFLPSLNTAAQWYRRDCQVENHILKNNLQCSDLIRDLHFITRPLSREEEDYPLAFIVTIHKDLEMFVRTLRAIYMPQNVYCIHIDAKAPWEYKVAVRRLVRCFENIFISSQSETVAYGGFSRLQADVNCMKDLVRSKTDWKKVVNLCGQDFPIKSNLELVQYMQSNQWRDKNLTPGVKQPAHIRYRTEFQHKEIVGSHIIRKGGNWKKDPPPDNLQIYFGTAYYALTRAFVDFVLKSPIALNLLRWSRDTYSPDEHYWVTLNHLKDAPGSRIDGGWEGDIRAIKWRDQEGITHPGCKGYYLRDICIFGMGDIGWIINKFSMFANKFESNANPEALDCLEQWHRSKVLSQANIPLQPSWFLATTSIFSNSTTSNSTTVM</sequence>
<evidence type="ECO:0000256" key="10">
    <source>
        <dbReference type="ARBA" id="ARBA00038150"/>
    </source>
</evidence>
<keyword evidence="5 11" id="KW-0812">Transmembrane</keyword>
<dbReference type="PANTHER" id="PTHR19297:SF178">
    <property type="entry name" value="BETA-1,3-GALACTOSYL-O-GLYCOSYL-GLYCOPROTEIN BETA-1,6-N-ACETYLGLUCOSAMINYLTRANSFERASE 7"/>
    <property type="match status" value="1"/>
</dbReference>
<dbReference type="InterPro" id="IPR003406">
    <property type="entry name" value="Glyco_trans_14"/>
</dbReference>
<protein>
    <recommendedName>
        <fullName evidence="14">Glucosaminyl (N-acetyl) transferase family member 7</fullName>
    </recommendedName>
</protein>
<evidence type="ECO:0000256" key="1">
    <source>
        <dbReference type="ARBA" id="ARBA00004323"/>
    </source>
</evidence>
<name>A0A437DE40_ORYJA</name>
<dbReference type="GO" id="GO:0000139">
    <property type="term" value="C:Golgi membrane"/>
    <property type="evidence" value="ECO:0007669"/>
    <property type="project" value="UniProtKB-SubCell"/>
</dbReference>
<keyword evidence="9" id="KW-0325">Glycoprotein</keyword>
<dbReference type="Proteomes" id="UP000283210">
    <property type="component" value="Chromosome 5"/>
</dbReference>
<dbReference type="EMBL" id="CM012441">
    <property type="protein sequence ID" value="RVE73067.1"/>
    <property type="molecule type" value="Genomic_DNA"/>
</dbReference>
<reference evidence="12 13" key="2">
    <citation type="submission" date="2019-01" db="EMBL/GenBank/DDBJ databases">
        <title>A chromosome length genome reference of the Java medaka (oryzias javanicus).</title>
        <authorList>
            <person name="Herpin A."/>
            <person name="Takehana Y."/>
            <person name="Naruse K."/>
            <person name="Ansai S."/>
            <person name="Kawaguchi M."/>
        </authorList>
    </citation>
    <scope>NUCLEOTIDE SEQUENCE [LARGE SCALE GENOMIC DNA]</scope>
    <source>
        <strain evidence="12">RS831</strain>
        <tissue evidence="12">Whole body</tissue>
    </source>
</reference>
<evidence type="ECO:0000256" key="3">
    <source>
        <dbReference type="ARBA" id="ARBA00022676"/>
    </source>
</evidence>
<evidence type="ECO:0000256" key="6">
    <source>
        <dbReference type="ARBA" id="ARBA00022968"/>
    </source>
</evidence>
<keyword evidence="8 11" id="KW-0472">Membrane</keyword>
<comment type="pathway">
    <text evidence="2">Protein modification; protein glycosylation.</text>
</comment>
<keyword evidence="4" id="KW-0808">Transferase</keyword>
<keyword evidence="7 11" id="KW-1133">Transmembrane helix</keyword>
<keyword evidence="13" id="KW-1185">Reference proteome</keyword>
<comment type="subcellular location">
    <subcellularLocation>
        <location evidence="1">Golgi apparatus membrane</location>
        <topology evidence="1">Single-pass type II membrane protein</topology>
    </subcellularLocation>
</comment>